<gene>
    <name evidence="2" type="ORF">ACFFF6_01690</name>
</gene>
<evidence type="ECO:0000313" key="2">
    <source>
        <dbReference type="EMBL" id="MFC0672661.1"/>
    </source>
</evidence>
<sequence>MPSALPDRARWEAVADGLLLALRPHASEDCALILPPGKRSRSGERSDGFEGFARSFLIAALLAAGRDGEDAHGHLERYARGIAAGPDPSSAHAWPRPAQLPQAKVEASSIALGLDLTRPWIWDRLDPAAQQRTITWLREIIGTRYPDNNWVWFRIIALTVLRDLDPETARPGPLREALHADLRHDLALHESFSREGGWFVDGNERNVDHYMTWAFAVLPTLWLRMRGVAGLREDGLVDDELVALHRGRLAAYIEDAQGLLGADGGPLIQGRSLTYRMAVAAPHWAAALAGLADGPDPVIAPGRLRRAASGILGHFLDHGVPDADGLLNLGWFRAFPQMTQDYSGPGSPYWAAKGFLGLALPRTHPVWTAPLEPLPVERADGVELLPVPGWIVSRTRADGIVRVINHGTDHARPGALRPDSPAYARLGYSTATSPPMAGEGERQPQDMVIGLVHPEHGWSHRTGFFARGLREVTAGAQGASVHVPHWHPDGGEVLTGPRTALASLVLPGLEIHTARLGIGAETRDGLELGAAGWPLSGTEIMQEAAEPSALLELGVPRDGGRLRSGLAVLASTLGPARLDVHREEGTSPLGPLLASPQVRLPLHGMDRGDAVLVVATWLRGPGAPAPGLPAARITDDAVVLRLPAGEEAVLPLPSLTGGS</sequence>
<organism evidence="2 3">
    <name type="scientific">Brachybacterium hainanense</name>
    <dbReference type="NCBI Taxonomy" id="1541174"/>
    <lineage>
        <taxon>Bacteria</taxon>
        <taxon>Bacillati</taxon>
        <taxon>Actinomycetota</taxon>
        <taxon>Actinomycetes</taxon>
        <taxon>Micrococcales</taxon>
        <taxon>Dermabacteraceae</taxon>
        <taxon>Brachybacterium</taxon>
    </lineage>
</organism>
<name>A0ABV6R788_9MICO</name>
<evidence type="ECO:0000259" key="1">
    <source>
        <dbReference type="Pfam" id="PF10022"/>
    </source>
</evidence>
<evidence type="ECO:0000313" key="3">
    <source>
        <dbReference type="Proteomes" id="UP001589793"/>
    </source>
</evidence>
<dbReference type="InterPro" id="IPR049349">
    <property type="entry name" value="DUF2264_N"/>
</dbReference>
<dbReference type="Pfam" id="PF10022">
    <property type="entry name" value="DUF2264"/>
    <property type="match status" value="1"/>
</dbReference>
<dbReference type="Proteomes" id="UP001589793">
    <property type="component" value="Unassembled WGS sequence"/>
</dbReference>
<protein>
    <submittedName>
        <fullName evidence="2">DUF2264 domain-containing protein</fullName>
    </submittedName>
</protein>
<proteinExistence type="predicted"/>
<dbReference type="EMBL" id="JBHLSV010000002">
    <property type="protein sequence ID" value="MFC0672661.1"/>
    <property type="molecule type" value="Genomic_DNA"/>
</dbReference>
<keyword evidence="3" id="KW-1185">Reference proteome</keyword>
<dbReference type="PANTHER" id="PTHR35339">
    <property type="entry name" value="LINALOOL DEHYDRATASE_ISOMERASE DOMAIN-CONTAINING PROTEIN"/>
    <property type="match status" value="1"/>
</dbReference>
<dbReference type="PANTHER" id="PTHR35339:SF4">
    <property type="entry name" value="LINALOOL DEHYDRATASE_ISOMERASE DOMAIN-CONTAINING PROTEIN"/>
    <property type="match status" value="1"/>
</dbReference>
<reference evidence="2 3" key="1">
    <citation type="submission" date="2024-09" db="EMBL/GenBank/DDBJ databases">
        <authorList>
            <person name="Sun Q."/>
            <person name="Mori K."/>
        </authorList>
    </citation>
    <scope>NUCLEOTIDE SEQUENCE [LARGE SCALE GENOMIC DNA]</scope>
    <source>
        <strain evidence="2 3">CICC 10874</strain>
    </source>
</reference>
<accession>A0ABV6R788</accession>
<comment type="caution">
    <text evidence="2">The sequence shown here is derived from an EMBL/GenBank/DDBJ whole genome shotgun (WGS) entry which is preliminary data.</text>
</comment>
<dbReference type="InterPro" id="IPR016624">
    <property type="entry name" value="UCP014753"/>
</dbReference>
<feature type="domain" description="DUF2264" evidence="1">
    <location>
        <begin position="7"/>
        <end position="373"/>
    </location>
</feature>
<dbReference type="RefSeq" id="WP_376977624.1">
    <property type="nucleotide sequence ID" value="NZ_JBHLSV010000002.1"/>
</dbReference>